<name>A0A512M3Y7_9BACT</name>
<dbReference type="Gene3D" id="3.40.50.150">
    <property type="entry name" value="Vaccinia Virus protein VP39"/>
    <property type="match status" value="1"/>
</dbReference>
<dbReference type="PANTHER" id="PTHR45036">
    <property type="entry name" value="METHYLTRANSFERASE LIKE 7B"/>
    <property type="match status" value="1"/>
</dbReference>
<dbReference type="InterPro" id="IPR013216">
    <property type="entry name" value="Methyltransf_11"/>
</dbReference>
<dbReference type="RefSeq" id="WP_146848907.1">
    <property type="nucleotide sequence ID" value="NZ_BKAG01000003.1"/>
</dbReference>
<dbReference type="EMBL" id="BKAG01000003">
    <property type="protein sequence ID" value="GEP41449.1"/>
    <property type="molecule type" value="Genomic_DNA"/>
</dbReference>
<comment type="caution">
    <text evidence="2">The sequence shown here is derived from an EMBL/GenBank/DDBJ whole genome shotgun (WGS) entry which is preliminary data.</text>
</comment>
<accession>A0A512M3Y7</accession>
<dbReference type="CDD" id="cd02440">
    <property type="entry name" value="AdoMet_MTases"/>
    <property type="match status" value="1"/>
</dbReference>
<proteinExistence type="predicted"/>
<evidence type="ECO:0000313" key="3">
    <source>
        <dbReference type="Proteomes" id="UP000321577"/>
    </source>
</evidence>
<dbReference type="OrthoDB" id="8936324at2"/>
<protein>
    <submittedName>
        <fullName evidence="2">SAM-dependent methyltransferase</fullName>
    </submittedName>
</protein>
<dbReference type="SUPFAM" id="SSF53335">
    <property type="entry name" value="S-adenosyl-L-methionine-dependent methyltransferases"/>
    <property type="match status" value="1"/>
</dbReference>
<dbReference type="PANTHER" id="PTHR45036:SF1">
    <property type="entry name" value="METHYLTRANSFERASE LIKE 7A"/>
    <property type="match status" value="1"/>
</dbReference>
<gene>
    <name evidence="2" type="ORF">BGE01nite_07400</name>
</gene>
<sequence length="245" mass="27429">MSTPTSGQTSLGRSLLPARWHERMQIDRFHISEFIRHHAVPALKPGMLLLDAGSGHLPEQVMRPELLATGATLRTNDFNAGPGVDDVMDVSAMTYEDASFDAVICTQVLEHVQSPPKTVAELARVLRPGGHLFISAPQSAWLHNLPWHYFNPTRFGIELLLEQNGLTVEARVAQGGHFSMLATNLHYTATMLKRTSMPAILRVPLMLVSRILFGFALKLPLMWLDRFDTDQRNTLGWCFHARKKA</sequence>
<dbReference type="InterPro" id="IPR052356">
    <property type="entry name" value="Thiol_S-MT"/>
</dbReference>
<reference evidence="2 3" key="1">
    <citation type="submission" date="2019-07" db="EMBL/GenBank/DDBJ databases">
        <title>Whole genome shotgun sequence of Brevifollis gellanilyticus NBRC 108608.</title>
        <authorList>
            <person name="Hosoyama A."/>
            <person name="Uohara A."/>
            <person name="Ohji S."/>
            <person name="Ichikawa N."/>
        </authorList>
    </citation>
    <scope>NUCLEOTIDE SEQUENCE [LARGE SCALE GENOMIC DNA]</scope>
    <source>
        <strain evidence="2 3">NBRC 108608</strain>
    </source>
</reference>
<keyword evidence="3" id="KW-1185">Reference proteome</keyword>
<keyword evidence="2" id="KW-0808">Transferase</keyword>
<dbReference type="InterPro" id="IPR029063">
    <property type="entry name" value="SAM-dependent_MTases_sf"/>
</dbReference>
<dbReference type="AlphaFoldDB" id="A0A512M3Y7"/>
<dbReference type="Proteomes" id="UP000321577">
    <property type="component" value="Unassembled WGS sequence"/>
</dbReference>
<dbReference type="GO" id="GO:0008757">
    <property type="term" value="F:S-adenosylmethionine-dependent methyltransferase activity"/>
    <property type="evidence" value="ECO:0007669"/>
    <property type="project" value="InterPro"/>
</dbReference>
<organism evidence="2 3">
    <name type="scientific">Brevifollis gellanilyticus</name>
    <dbReference type="NCBI Taxonomy" id="748831"/>
    <lineage>
        <taxon>Bacteria</taxon>
        <taxon>Pseudomonadati</taxon>
        <taxon>Verrucomicrobiota</taxon>
        <taxon>Verrucomicrobiia</taxon>
        <taxon>Verrucomicrobiales</taxon>
        <taxon>Verrucomicrobiaceae</taxon>
    </lineage>
</organism>
<dbReference type="GO" id="GO:0032259">
    <property type="term" value="P:methylation"/>
    <property type="evidence" value="ECO:0007669"/>
    <property type="project" value="UniProtKB-KW"/>
</dbReference>
<dbReference type="Pfam" id="PF08241">
    <property type="entry name" value="Methyltransf_11"/>
    <property type="match status" value="1"/>
</dbReference>
<evidence type="ECO:0000313" key="2">
    <source>
        <dbReference type="EMBL" id="GEP41449.1"/>
    </source>
</evidence>
<evidence type="ECO:0000259" key="1">
    <source>
        <dbReference type="Pfam" id="PF08241"/>
    </source>
</evidence>
<feature type="domain" description="Methyltransferase type 11" evidence="1">
    <location>
        <begin position="87"/>
        <end position="134"/>
    </location>
</feature>
<keyword evidence="2" id="KW-0489">Methyltransferase</keyword>